<protein>
    <submittedName>
        <fullName evidence="1">Uncharacterized protein</fullName>
    </submittedName>
</protein>
<reference evidence="1 2" key="1">
    <citation type="submission" date="2019-08" db="EMBL/GenBank/DDBJ databases">
        <title>Microbe sample from Colwellia echini.</title>
        <authorList>
            <person name="Christiansen L."/>
            <person name="Pathiraja D."/>
            <person name="Schultz-Johansen M."/>
            <person name="Choi I.-G."/>
            <person name="Stougaard P."/>
        </authorList>
    </citation>
    <scope>NUCLEOTIDE SEQUENCE [LARGE SCALE GENOMIC DNA]</scope>
    <source>
        <strain evidence="1 2">A3</strain>
    </source>
</reference>
<proteinExistence type="predicted"/>
<organism evidence="1 2">
    <name type="scientific">Colwellia echini</name>
    <dbReference type="NCBI Taxonomy" id="1982103"/>
    <lineage>
        <taxon>Bacteria</taxon>
        <taxon>Pseudomonadati</taxon>
        <taxon>Pseudomonadota</taxon>
        <taxon>Gammaproteobacteria</taxon>
        <taxon>Alteromonadales</taxon>
        <taxon>Colwelliaceae</taxon>
        <taxon>Colwellia</taxon>
    </lineage>
</organism>
<dbReference type="Proteomes" id="UP000815846">
    <property type="component" value="Unassembled WGS sequence"/>
</dbReference>
<name>A0ABY3MW40_9GAMM</name>
<evidence type="ECO:0000313" key="2">
    <source>
        <dbReference type="Proteomes" id="UP000815846"/>
    </source>
</evidence>
<evidence type="ECO:0000313" key="1">
    <source>
        <dbReference type="EMBL" id="TYK65432.1"/>
    </source>
</evidence>
<accession>A0ABY3MW40</accession>
<gene>
    <name evidence="1" type="ORF">CWS31_010065</name>
</gene>
<sequence length="132" mass="15029">MNITECSKQLRKISKAHANYSISVDTYRYERKQLLDNLDLNINGVTPFNVTSHLSEATVMNNGDNNNTVPHFDKNQHESTGVEANEVNGKHVEFQQVDDENELNQNDVDKTQPYFAGKIDKCLNFIKGSNNR</sequence>
<dbReference type="RefSeq" id="WP_101344952.1">
    <property type="nucleotide sequence ID" value="NZ_PJAI02000010.1"/>
</dbReference>
<comment type="caution">
    <text evidence="1">The sequence shown here is derived from an EMBL/GenBank/DDBJ whole genome shotgun (WGS) entry which is preliminary data.</text>
</comment>
<keyword evidence="2" id="KW-1185">Reference proteome</keyword>
<dbReference type="EMBL" id="PJAI02000010">
    <property type="protein sequence ID" value="TYK65432.1"/>
    <property type="molecule type" value="Genomic_DNA"/>
</dbReference>